<keyword evidence="2" id="KW-1003">Cell membrane</keyword>
<dbReference type="EMBL" id="BBLT01000007">
    <property type="protein sequence ID" value="GAL86368.1"/>
    <property type="molecule type" value="Genomic_DNA"/>
</dbReference>
<keyword evidence="9" id="KW-1185">Reference proteome</keyword>
<comment type="subcellular location">
    <subcellularLocation>
        <location evidence="1">Cell membrane</location>
        <topology evidence="1">Multi-pass membrane protein</topology>
    </subcellularLocation>
</comment>
<dbReference type="Pfam" id="PF00892">
    <property type="entry name" value="EamA"/>
    <property type="match status" value="2"/>
</dbReference>
<keyword evidence="4 6" id="KW-1133">Transmembrane helix</keyword>
<evidence type="ECO:0000256" key="1">
    <source>
        <dbReference type="ARBA" id="ARBA00004651"/>
    </source>
</evidence>
<dbReference type="STRING" id="153721.MYP_3597"/>
<organism evidence="8 9">
    <name type="scientific">Sporocytophaga myxococcoides</name>
    <dbReference type="NCBI Taxonomy" id="153721"/>
    <lineage>
        <taxon>Bacteria</taxon>
        <taxon>Pseudomonadati</taxon>
        <taxon>Bacteroidota</taxon>
        <taxon>Cytophagia</taxon>
        <taxon>Cytophagales</taxon>
        <taxon>Cytophagaceae</taxon>
        <taxon>Sporocytophaga</taxon>
    </lineage>
</organism>
<dbReference type="InterPro" id="IPR037185">
    <property type="entry name" value="EmrE-like"/>
</dbReference>
<feature type="transmembrane region" description="Helical" evidence="6">
    <location>
        <begin position="252"/>
        <end position="269"/>
    </location>
</feature>
<name>A0A098LJT5_9BACT</name>
<dbReference type="GO" id="GO:0005886">
    <property type="term" value="C:plasma membrane"/>
    <property type="evidence" value="ECO:0007669"/>
    <property type="project" value="UniProtKB-SubCell"/>
</dbReference>
<feature type="domain" description="EamA" evidence="7">
    <location>
        <begin position="14"/>
        <end position="142"/>
    </location>
</feature>
<feature type="transmembrane region" description="Helical" evidence="6">
    <location>
        <begin position="186"/>
        <end position="205"/>
    </location>
</feature>
<evidence type="ECO:0000313" key="8">
    <source>
        <dbReference type="EMBL" id="GAL86368.1"/>
    </source>
</evidence>
<sequence>MSIKNHKNENLFLVGLVISMFCWGVSWTSGKIMVSYGNALNITLYRFFVTFISLFIIVGFTGEKLRILKKGLPDLICAALLIALYTYLFFKGLSLGKAGAGGVLVTTLNPIISYGIMLVYAKRKPGKYEVIGLAIGLVAGAFLLQVWNNWHKIWNAGNSYFVMATFTWAFLSLFTARSGRYGSPIAFSLWMYGICTVIIALISDYQESIEVFNRIDLVFWINLFFSATITTALATTFFFVATSRLGAGKASTFIFLVPFSAALGSWIFLKEVPEIHTIIGGLLGIFAVYMINRK</sequence>
<evidence type="ECO:0000256" key="3">
    <source>
        <dbReference type="ARBA" id="ARBA00022692"/>
    </source>
</evidence>
<evidence type="ECO:0000256" key="4">
    <source>
        <dbReference type="ARBA" id="ARBA00022989"/>
    </source>
</evidence>
<evidence type="ECO:0000313" key="9">
    <source>
        <dbReference type="Proteomes" id="UP000030185"/>
    </source>
</evidence>
<feature type="transmembrane region" description="Helical" evidence="6">
    <location>
        <begin position="42"/>
        <end position="60"/>
    </location>
</feature>
<keyword evidence="3 6" id="KW-0812">Transmembrane</keyword>
<feature type="transmembrane region" description="Helical" evidence="6">
    <location>
        <begin position="153"/>
        <end position="174"/>
    </location>
</feature>
<feature type="domain" description="EamA" evidence="7">
    <location>
        <begin position="157"/>
        <end position="292"/>
    </location>
</feature>
<feature type="transmembrane region" description="Helical" evidence="6">
    <location>
        <begin position="217"/>
        <end position="240"/>
    </location>
</feature>
<gene>
    <name evidence="8" type="ORF">MYP_3597</name>
</gene>
<dbReference type="InterPro" id="IPR000620">
    <property type="entry name" value="EamA_dom"/>
</dbReference>
<evidence type="ECO:0000256" key="2">
    <source>
        <dbReference type="ARBA" id="ARBA00022475"/>
    </source>
</evidence>
<dbReference type="AlphaFoldDB" id="A0A098LJT5"/>
<accession>A0A098LJT5</accession>
<keyword evidence="5 6" id="KW-0472">Membrane</keyword>
<dbReference type="RefSeq" id="WP_045466083.1">
    <property type="nucleotide sequence ID" value="NZ_BBLT01000007.1"/>
</dbReference>
<dbReference type="Proteomes" id="UP000030185">
    <property type="component" value="Unassembled WGS sequence"/>
</dbReference>
<dbReference type="PANTHER" id="PTHR32322:SF18">
    <property type="entry name" value="S-ADENOSYLMETHIONINE_S-ADENOSYLHOMOCYSTEINE TRANSPORTER"/>
    <property type="match status" value="1"/>
</dbReference>
<comment type="caution">
    <text evidence="8">The sequence shown here is derived from an EMBL/GenBank/DDBJ whole genome shotgun (WGS) entry which is preliminary data.</text>
</comment>
<feature type="transmembrane region" description="Helical" evidence="6">
    <location>
        <begin position="102"/>
        <end position="121"/>
    </location>
</feature>
<dbReference type="PANTHER" id="PTHR32322">
    <property type="entry name" value="INNER MEMBRANE TRANSPORTER"/>
    <property type="match status" value="1"/>
</dbReference>
<feature type="transmembrane region" description="Helical" evidence="6">
    <location>
        <begin position="275"/>
        <end position="292"/>
    </location>
</feature>
<proteinExistence type="predicted"/>
<dbReference type="InterPro" id="IPR050638">
    <property type="entry name" value="AA-Vitamin_Transporters"/>
</dbReference>
<feature type="transmembrane region" description="Helical" evidence="6">
    <location>
        <begin position="12"/>
        <end position="30"/>
    </location>
</feature>
<reference evidence="8 9" key="1">
    <citation type="submission" date="2014-09" db="EMBL/GenBank/DDBJ databases">
        <title>Sporocytophaga myxococcoides PG-01 genome sequencing.</title>
        <authorList>
            <person name="Liu L."/>
            <person name="Gao P.J."/>
            <person name="Chen G.J."/>
            <person name="Wang L.S."/>
        </authorList>
    </citation>
    <scope>NUCLEOTIDE SEQUENCE [LARGE SCALE GENOMIC DNA]</scope>
    <source>
        <strain evidence="8 9">PG-01</strain>
    </source>
</reference>
<feature type="transmembrane region" description="Helical" evidence="6">
    <location>
        <begin position="128"/>
        <end position="147"/>
    </location>
</feature>
<feature type="transmembrane region" description="Helical" evidence="6">
    <location>
        <begin position="72"/>
        <end position="90"/>
    </location>
</feature>
<evidence type="ECO:0000259" key="7">
    <source>
        <dbReference type="Pfam" id="PF00892"/>
    </source>
</evidence>
<dbReference type="eggNOG" id="COG0697">
    <property type="taxonomic scope" value="Bacteria"/>
</dbReference>
<evidence type="ECO:0000256" key="6">
    <source>
        <dbReference type="SAM" id="Phobius"/>
    </source>
</evidence>
<protein>
    <submittedName>
        <fullName evidence="8">Integral membrane protein</fullName>
    </submittedName>
</protein>
<dbReference type="SUPFAM" id="SSF103481">
    <property type="entry name" value="Multidrug resistance efflux transporter EmrE"/>
    <property type="match status" value="2"/>
</dbReference>
<evidence type="ECO:0000256" key="5">
    <source>
        <dbReference type="ARBA" id="ARBA00023136"/>
    </source>
</evidence>